<evidence type="ECO:0000313" key="3">
    <source>
        <dbReference type="Proteomes" id="UP000275267"/>
    </source>
</evidence>
<evidence type="ECO:0000313" key="2">
    <source>
        <dbReference type="EMBL" id="RLN07527.1"/>
    </source>
</evidence>
<dbReference type="EMBL" id="PQIB02000007">
    <property type="protein sequence ID" value="RLN07527.1"/>
    <property type="molecule type" value="Genomic_DNA"/>
</dbReference>
<reference evidence="3" key="1">
    <citation type="journal article" date="2019" name="Nat. Commun.">
        <title>The genome of broomcorn millet.</title>
        <authorList>
            <person name="Zou C."/>
            <person name="Miki D."/>
            <person name="Li D."/>
            <person name="Tang Q."/>
            <person name="Xiao L."/>
            <person name="Rajput S."/>
            <person name="Deng P."/>
            <person name="Jia W."/>
            <person name="Huang R."/>
            <person name="Zhang M."/>
            <person name="Sun Y."/>
            <person name="Hu J."/>
            <person name="Fu X."/>
            <person name="Schnable P.S."/>
            <person name="Li F."/>
            <person name="Zhang H."/>
            <person name="Feng B."/>
            <person name="Zhu X."/>
            <person name="Liu R."/>
            <person name="Schnable J.C."/>
            <person name="Zhu J.-K."/>
            <person name="Zhang H."/>
        </authorList>
    </citation>
    <scope>NUCLEOTIDE SEQUENCE [LARGE SCALE GENOMIC DNA]</scope>
</reference>
<proteinExistence type="predicted"/>
<comment type="caution">
    <text evidence="2">The sequence shown here is derived from an EMBL/GenBank/DDBJ whole genome shotgun (WGS) entry which is preliminary data.</text>
</comment>
<sequence>MDVPSPSPQRDPSMDPPSRAAQRDQSMSPPPPPLRAKNNTEAWVPPPPPPRAKRPPAKKKEKPQPQKLAYDMSQEELDDHVGKEVREQLALRKPELKQPVDPKGKKFFVQMCQPREKETLSDYDHSIIKPYEKNNNRQYNQVPQFGEQPKQSIPPLKVLSKEDEATAEFVMETNIKKAQPRGEVEVPKHPGLGTKPFKLGEPLMWPELVDMLPTRIRELHQWYLKAATDGVYMFVARVKHVDFYHGLADVWIEFESL</sequence>
<feature type="compositionally biased region" description="Basic residues" evidence="1">
    <location>
        <begin position="51"/>
        <end position="61"/>
    </location>
</feature>
<protein>
    <submittedName>
        <fullName evidence="2">Uncharacterized protein</fullName>
    </submittedName>
</protein>
<gene>
    <name evidence="2" type="ORF">C2845_PM11G18360</name>
</gene>
<name>A0A3L6RR74_PANMI</name>
<evidence type="ECO:0000256" key="1">
    <source>
        <dbReference type="SAM" id="MobiDB-lite"/>
    </source>
</evidence>
<accession>A0A3L6RR74</accession>
<organism evidence="2 3">
    <name type="scientific">Panicum miliaceum</name>
    <name type="common">Proso millet</name>
    <name type="synonym">Broomcorn millet</name>
    <dbReference type="NCBI Taxonomy" id="4540"/>
    <lineage>
        <taxon>Eukaryota</taxon>
        <taxon>Viridiplantae</taxon>
        <taxon>Streptophyta</taxon>
        <taxon>Embryophyta</taxon>
        <taxon>Tracheophyta</taxon>
        <taxon>Spermatophyta</taxon>
        <taxon>Magnoliopsida</taxon>
        <taxon>Liliopsida</taxon>
        <taxon>Poales</taxon>
        <taxon>Poaceae</taxon>
        <taxon>PACMAD clade</taxon>
        <taxon>Panicoideae</taxon>
        <taxon>Panicodae</taxon>
        <taxon>Paniceae</taxon>
        <taxon>Panicinae</taxon>
        <taxon>Panicum</taxon>
        <taxon>Panicum sect. Panicum</taxon>
    </lineage>
</organism>
<dbReference type="Proteomes" id="UP000275267">
    <property type="component" value="Unassembled WGS sequence"/>
</dbReference>
<feature type="region of interest" description="Disordered" evidence="1">
    <location>
        <begin position="1"/>
        <end position="102"/>
    </location>
</feature>
<dbReference type="AlphaFoldDB" id="A0A3L6RR74"/>
<keyword evidence="3" id="KW-1185">Reference proteome</keyword>
<dbReference type="OrthoDB" id="10499768at2759"/>
<feature type="compositionally biased region" description="Basic and acidic residues" evidence="1">
    <location>
        <begin position="79"/>
        <end position="102"/>
    </location>
</feature>